<dbReference type="InterPro" id="IPR029063">
    <property type="entry name" value="SAM-dependent_MTases_sf"/>
</dbReference>
<proteinExistence type="predicted"/>
<dbReference type="Proteomes" id="UP000050544">
    <property type="component" value="Unassembled WGS sequence"/>
</dbReference>
<protein>
    <recommendedName>
        <fullName evidence="1">Methyltransferase type 11 domain-containing protein</fullName>
    </recommendedName>
</protein>
<dbReference type="PANTHER" id="PTHR43591">
    <property type="entry name" value="METHYLTRANSFERASE"/>
    <property type="match status" value="1"/>
</dbReference>
<dbReference type="SUPFAM" id="SSF53335">
    <property type="entry name" value="S-adenosyl-L-methionine-dependent methyltransferases"/>
    <property type="match status" value="1"/>
</dbReference>
<dbReference type="Pfam" id="PF08241">
    <property type="entry name" value="Methyltransf_11"/>
    <property type="match status" value="1"/>
</dbReference>
<name>A0A0N8GQ24_9CHLR</name>
<sequence length="192" mass="21418">MSEAKRFNPKKHAVLLEAAREAKWHPRALLRQVGVQPGQVVVDLGCGPGFWTFPLADLVTSTGVVWALDISREMLDALMARHPPEQVHTMCIELPRIPLPAASADLIWAAFVVHEIEPLDYLMREIQRVLKVGGRVAVLDWRPDAVHEDGPPRAHRLDVGVIRNGLQTAGLTLLDSPWQHEDAYLVMAQKGR</sequence>
<keyword evidence="3" id="KW-1185">Reference proteome</keyword>
<dbReference type="InterPro" id="IPR013216">
    <property type="entry name" value="Methyltransf_11"/>
</dbReference>
<dbReference type="Gene3D" id="3.40.50.150">
    <property type="entry name" value="Vaccinia Virus protein VP39"/>
    <property type="match status" value="1"/>
</dbReference>
<dbReference type="STRING" id="869279.SE15_10215"/>
<feature type="domain" description="Methyltransferase type 11" evidence="1">
    <location>
        <begin position="42"/>
        <end position="137"/>
    </location>
</feature>
<dbReference type="OrthoDB" id="162577at2"/>
<evidence type="ECO:0000259" key="1">
    <source>
        <dbReference type="Pfam" id="PF08241"/>
    </source>
</evidence>
<dbReference type="RefSeq" id="WP_054522004.1">
    <property type="nucleotide sequence ID" value="NZ_LGKO01000005.1"/>
</dbReference>
<evidence type="ECO:0000313" key="3">
    <source>
        <dbReference type="Proteomes" id="UP000050544"/>
    </source>
</evidence>
<reference evidence="2 3" key="1">
    <citation type="submission" date="2015-07" db="EMBL/GenBank/DDBJ databases">
        <title>Whole genome sequence of Thermanaerothrix daxensis DSM 23592.</title>
        <authorList>
            <person name="Hemp J."/>
            <person name="Ward L.M."/>
            <person name="Pace L.A."/>
            <person name="Fischer W.W."/>
        </authorList>
    </citation>
    <scope>NUCLEOTIDE SEQUENCE [LARGE SCALE GENOMIC DNA]</scope>
    <source>
        <strain evidence="2 3">GNS-1</strain>
    </source>
</reference>
<organism evidence="2 3">
    <name type="scientific">Thermanaerothrix daxensis</name>
    <dbReference type="NCBI Taxonomy" id="869279"/>
    <lineage>
        <taxon>Bacteria</taxon>
        <taxon>Bacillati</taxon>
        <taxon>Chloroflexota</taxon>
        <taxon>Anaerolineae</taxon>
        <taxon>Anaerolineales</taxon>
        <taxon>Anaerolineaceae</taxon>
        <taxon>Thermanaerothrix</taxon>
    </lineage>
</organism>
<dbReference type="GO" id="GO:0008757">
    <property type="term" value="F:S-adenosylmethionine-dependent methyltransferase activity"/>
    <property type="evidence" value="ECO:0007669"/>
    <property type="project" value="InterPro"/>
</dbReference>
<dbReference type="EMBL" id="LGKO01000005">
    <property type="protein sequence ID" value="KPL82506.1"/>
    <property type="molecule type" value="Genomic_DNA"/>
</dbReference>
<dbReference type="CDD" id="cd02440">
    <property type="entry name" value="AdoMet_MTases"/>
    <property type="match status" value="1"/>
</dbReference>
<gene>
    <name evidence="2" type="ORF">SE15_10215</name>
</gene>
<evidence type="ECO:0000313" key="2">
    <source>
        <dbReference type="EMBL" id="KPL82506.1"/>
    </source>
</evidence>
<accession>A0A0N8GQ24</accession>
<comment type="caution">
    <text evidence="2">The sequence shown here is derived from an EMBL/GenBank/DDBJ whole genome shotgun (WGS) entry which is preliminary data.</text>
</comment>
<dbReference type="AlphaFoldDB" id="A0A0N8GQ24"/>